<protein>
    <submittedName>
        <fullName evidence="1">Uncharacterized protein</fullName>
    </submittedName>
</protein>
<organism evidence="1 2">
    <name type="scientific">Stentor coeruleus</name>
    <dbReference type="NCBI Taxonomy" id="5963"/>
    <lineage>
        <taxon>Eukaryota</taxon>
        <taxon>Sar</taxon>
        <taxon>Alveolata</taxon>
        <taxon>Ciliophora</taxon>
        <taxon>Postciliodesmatophora</taxon>
        <taxon>Heterotrichea</taxon>
        <taxon>Heterotrichida</taxon>
        <taxon>Stentoridae</taxon>
        <taxon>Stentor</taxon>
    </lineage>
</organism>
<dbReference type="AlphaFoldDB" id="A0A1R2CQ88"/>
<keyword evidence="2" id="KW-1185">Reference proteome</keyword>
<name>A0A1R2CQ88_9CILI</name>
<comment type="caution">
    <text evidence="1">The sequence shown here is derived from an EMBL/GenBank/DDBJ whole genome shotgun (WGS) entry which is preliminary data.</text>
</comment>
<gene>
    <name evidence="1" type="ORF">SteCoe_6330</name>
</gene>
<reference evidence="1 2" key="1">
    <citation type="submission" date="2016-11" db="EMBL/GenBank/DDBJ databases">
        <title>The macronuclear genome of Stentor coeruleus: a giant cell with tiny introns.</title>
        <authorList>
            <person name="Slabodnick M."/>
            <person name="Ruby J.G."/>
            <person name="Reiff S.B."/>
            <person name="Swart E.C."/>
            <person name="Gosai S."/>
            <person name="Prabakaran S."/>
            <person name="Witkowska E."/>
            <person name="Larue G.E."/>
            <person name="Fisher S."/>
            <person name="Freeman R.M."/>
            <person name="Gunawardena J."/>
            <person name="Chu W."/>
            <person name="Stover N.A."/>
            <person name="Gregory B.D."/>
            <person name="Nowacki M."/>
            <person name="Derisi J."/>
            <person name="Roy S.W."/>
            <person name="Marshall W.F."/>
            <person name="Sood P."/>
        </authorList>
    </citation>
    <scope>NUCLEOTIDE SEQUENCE [LARGE SCALE GENOMIC DNA]</scope>
    <source>
        <strain evidence="1">WM001</strain>
    </source>
</reference>
<dbReference type="EMBL" id="MPUH01000087">
    <property type="protein sequence ID" value="OMJ91162.1"/>
    <property type="molecule type" value="Genomic_DNA"/>
</dbReference>
<accession>A0A1R2CQ88</accession>
<evidence type="ECO:0000313" key="1">
    <source>
        <dbReference type="EMBL" id="OMJ91162.1"/>
    </source>
</evidence>
<proteinExistence type="predicted"/>
<sequence>MELKKNRSGKDFMKPFVDSEKINPLATFQRFPINQNPALYVHPSMPNIANIDELNPKHPAWTTKFFEKRSKNFTILPPIANTQRLKHYDSSQDVFTQVLLHNDCNTKGKHKAEEDKSNNLTHSEKKYESKPSEVIKYFTEGDFDDSFSIPKDKFLNLITDFDPIPTPTFNNSIVPESLPLRFSDIITFDKEVDNARSKSEIINKNKSHAHLLKTTFKAMPRKFTCKLPSDMKKIMSNSLPFHMKNEHQKIKVLKHGLPKDVFTVNGKN</sequence>
<evidence type="ECO:0000313" key="2">
    <source>
        <dbReference type="Proteomes" id="UP000187209"/>
    </source>
</evidence>
<dbReference type="Proteomes" id="UP000187209">
    <property type="component" value="Unassembled WGS sequence"/>
</dbReference>